<dbReference type="SUPFAM" id="SSF57701">
    <property type="entry name" value="Zn2/Cys6 DNA-binding domain"/>
    <property type="match status" value="1"/>
</dbReference>
<evidence type="ECO:0000256" key="1">
    <source>
        <dbReference type="ARBA" id="ARBA00004123"/>
    </source>
</evidence>
<dbReference type="Pfam" id="PF11951">
    <property type="entry name" value="Fungal_trans_2"/>
    <property type="match status" value="1"/>
</dbReference>
<comment type="caution">
    <text evidence="5">The sequence shown here is derived from an EMBL/GenBank/DDBJ whole genome shotgun (WGS) entry which is preliminary data.</text>
</comment>
<evidence type="ECO:0000259" key="4">
    <source>
        <dbReference type="PROSITE" id="PS50048"/>
    </source>
</evidence>
<dbReference type="Pfam" id="PF00172">
    <property type="entry name" value="Zn_clus"/>
    <property type="match status" value="1"/>
</dbReference>
<gene>
    <name evidence="5" type="ORF">Agabi119p4_5394</name>
</gene>
<dbReference type="PROSITE" id="PS00463">
    <property type="entry name" value="ZN2_CY6_FUNGAL_1"/>
    <property type="match status" value="1"/>
</dbReference>
<evidence type="ECO:0000313" key="5">
    <source>
        <dbReference type="EMBL" id="KAF7773227.1"/>
    </source>
</evidence>
<feature type="region of interest" description="Disordered" evidence="3">
    <location>
        <begin position="143"/>
        <end position="172"/>
    </location>
</feature>
<dbReference type="InterPro" id="IPR001138">
    <property type="entry name" value="Zn2Cys6_DnaBD"/>
</dbReference>
<dbReference type="PANTHER" id="PTHR37534">
    <property type="entry name" value="TRANSCRIPTIONAL ACTIVATOR PROTEIN UGA3"/>
    <property type="match status" value="1"/>
</dbReference>
<dbReference type="InterPro" id="IPR021858">
    <property type="entry name" value="Fun_TF"/>
</dbReference>
<feature type="region of interest" description="Disordered" evidence="3">
    <location>
        <begin position="1"/>
        <end position="67"/>
    </location>
</feature>
<dbReference type="InterPro" id="IPR036864">
    <property type="entry name" value="Zn2-C6_fun-type_DNA-bd_sf"/>
</dbReference>
<dbReference type="PROSITE" id="PS50048">
    <property type="entry name" value="ZN2_CY6_FUNGAL_2"/>
    <property type="match status" value="1"/>
</dbReference>
<reference evidence="5 6" key="1">
    <citation type="journal article" name="Sci. Rep.">
        <title>Telomere-to-telomere assembled and centromere annotated genomes of the two main subspecies of the button mushroom Agaricus bisporus reveal especially polymorphic chromosome ends.</title>
        <authorList>
            <person name="Sonnenberg A.S.M."/>
            <person name="Sedaghat-Telgerd N."/>
            <person name="Lavrijssen B."/>
            <person name="Ohm R.A."/>
            <person name="Hendrickx P.M."/>
            <person name="Scholtmeijer K."/>
            <person name="Baars J.J.P."/>
            <person name="van Peer A."/>
        </authorList>
    </citation>
    <scope>NUCLEOTIDE SEQUENCE [LARGE SCALE GENOMIC DNA]</scope>
    <source>
        <strain evidence="5 6">H119_p4</strain>
    </source>
</reference>
<dbReference type="AlphaFoldDB" id="A0A8H7F1L1"/>
<proteinExistence type="predicted"/>
<sequence>MTYPTTATSSLSGSPSPSTSPSSTSSPETPPTCLDPSIMTSHAESSQSARSTPSHSSIDLPRTQTASKGGCWTCRLRRKKCDEQREGNTCQTCKRLTITCLGWGARRPEWMRDKKAVDEYKAGIKERLNRAGLIRGQPRTNLLNRTTSSRSSAAVASRPPIQRRPTVPEVAPSTASSLGLLASNSHEDITYYHRPIFPNEPFGFPDIPGAPNTSVFEGYYDAPMSDMGMMHPGGMYPVEPHISSLSNPDFDFSGFRENFVDQVAPLYQVPSQQSINIRQILHDFDPVRQLLFRFDAYGTVAEVTLSLIEKDPSGPVTKAVQALGQLHKQRMRVSQGIELDTKPNRSPADYFHQEALTQLKSNKELQQHLNESDAVAALYLVFFSQLSGCVADWDEPFAILSDWLIQRRLPVTEEPWLVFQDMSAGERLVVKGALWIDIIASVTTGRGPKFFSLWRRLLGERGTYWGQNHTTFQRGLRMDTLIGCPDEVLLMILEVSLLAQWKATTQHEGILSYRELIRQGNEIEQRMKQNVTDTRLINDNNVSLIQNEMMSKPEMLLDDDTRGAVATLFREAAILYLNTVLSGPCPGVPEISEGVRKITQIIRSLHRSPEVERGAVLPIILAGCMTNDSIHRDFFKGRFLQNEGVGNLMQLRVLMEILWQKRDANIVHGSVSLAHVVQEQGLRLLLV</sequence>
<feature type="compositionally biased region" description="Polar residues" evidence="3">
    <location>
        <begin position="38"/>
        <end position="67"/>
    </location>
</feature>
<keyword evidence="2" id="KW-0539">Nucleus</keyword>
<evidence type="ECO:0000256" key="2">
    <source>
        <dbReference type="ARBA" id="ARBA00023242"/>
    </source>
</evidence>
<organism evidence="5 6">
    <name type="scientific">Agaricus bisporus var. burnettii</name>
    <dbReference type="NCBI Taxonomy" id="192524"/>
    <lineage>
        <taxon>Eukaryota</taxon>
        <taxon>Fungi</taxon>
        <taxon>Dikarya</taxon>
        <taxon>Basidiomycota</taxon>
        <taxon>Agaricomycotina</taxon>
        <taxon>Agaricomycetes</taxon>
        <taxon>Agaricomycetidae</taxon>
        <taxon>Agaricales</taxon>
        <taxon>Agaricineae</taxon>
        <taxon>Agaricaceae</taxon>
        <taxon>Agaricus</taxon>
    </lineage>
</organism>
<evidence type="ECO:0000313" key="6">
    <source>
        <dbReference type="Proteomes" id="UP000629468"/>
    </source>
</evidence>
<feature type="compositionally biased region" description="Low complexity" evidence="3">
    <location>
        <begin position="143"/>
        <end position="158"/>
    </location>
</feature>
<accession>A0A8H7F1L1</accession>
<dbReference type="Proteomes" id="UP000629468">
    <property type="component" value="Unassembled WGS sequence"/>
</dbReference>
<feature type="compositionally biased region" description="Low complexity" evidence="3">
    <location>
        <begin position="1"/>
        <end position="27"/>
    </location>
</feature>
<dbReference type="CDD" id="cd00067">
    <property type="entry name" value="GAL4"/>
    <property type="match status" value="1"/>
</dbReference>
<name>A0A8H7F1L1_AGABI</name>
<dbReference type="PANTHER" id="PTHR37534:SF20">
    <property type="entry name" value="PRO1A C6 ZINK-FINGER PROTEIN"/>
    <property type="match status" value="1"/>
</dbReference>
<dbReference type="GO" id="GO:0008270">
    <property type="term" value="F:zinc ion binding"/>
    <property type="evidence" value="ECO:0007669"/>
    <property type="project" value="InterPro"/>
</dbReference>
<comment type="subcellular location">
    <subcellularLocation>
        <location evidence="1">Nucleus</location>
    </subcellularLocation>
</comment>
<feature type="domain" description="Zn(2)-C6 fungal-type" evidence="4">
    <location>
        <begin position="70"/>
        <end position="100"/>
    </location>
</feature>
<protein>
    <submittedName>
        <fullName evidence="5">Transcriptional regulator family: Fungal Specific TF</fullName>
    </submittedName>
</protein>
<dbReference type="EMBL" id="JABXXO010000007">
    <property type="protein sequence ID" value="KAF7773227.1"/>
    <property type="molecule type" value="Genomic_DNA"/>
</dbReference>
<evidence type="ECO:0000256" key="3">
    <source>
        <dbReference type="SAM" id="MobiDB-lite"/>
    </source>
</evidence>
<dbReference type="GO" id="GO:0005634">
    <property type="term" value="C:nucleus"/>
    <property type="evidence" value="ECO:0007669"/>
    <property type="project" value="UniProtKB-SubCell"/>
</dbReference>
<dbReference type="GO" id="GO:0000981">
    <property type="term" value="F:DNA-binding transcription factor activity, RNA polymerase II-specific"/>
    <property type="evidence" value="ECO:0007669"/>
    <property type="project" value="InterPro"/>
</dbReference>